<dbReference type="Pfam" id="PF00276">
    <property type="entry name" value="Ribosomal_L23"/>
    <property type="match status" value="1"/>
</dbReference>
<reference evidence="6" key="1">
    <citation type="submission" date="2017-09" db="EMBL/GenBank/DDBJ databases">
        <title>Depth-based differentiation of microbial function through sediment-hosted aquifers and enrichment of novel symbionts in the deep terrestrial subsurface.</title>
        <authorList>
            <person name="Probst A.J."/>
            <person name="Ladd B."/>
            <person name="Jarett J.K."/>
            <person name="Geller-Mcgrath D.E."/>
            <person name="Sieber C.M.K."/>
            <person name="Emerson J.B."/>
            <person name="Anantharaman K."/>
            <person name="Thomas B.C."/>
            <person name="Malmstrom R."/>
            <person name="Stieglmeier M."/>
            <person name="Klingl A."/>
            <person name="Woyke T."/>
            <person name="Ryan C.M."/>
            <person name="Banfield J.F."/>
        </authorList>
    </citation>
    <scope>NUCLEOTIDE SEQUENCE [LARGE SCALE GENOMIC DNA]</scope>
</reference>
<name>A0A2H0VJL8_9BACT</name>
<evidence type="ECO:0000256" key="4">
    <source>
        <dbReference type="HAMAP-Rule" id="MF_01369"/>
    </source>
</evidence>
<keyword evidence="4" id="KW-0699">rRNA-binding</keyword>
<dbReference type="InterPro" id="IPR013025">
    <property type="entry name" value="Ribosomal_uL23-like"/>
</dbReference>
<evidence type="ECO:0000256" key="3">
    <source>
        <dbReference type="ARBA" id="ARBA00023274"/>
    </source>
</evidence>
<keyword evidence="3 4" id="KW-0687">Ribonucleoprotein</keyword>
<gene>
    <name evidence="4 5" type="primary">rplW</name>
    <name evidence="5" type="ORF">COT87_00115</name>
</gene>
<accession>A0A2H0VJL8</accession>
<dbReference type="SUPFAM" id="SSF54189">
    <property type="entry name" value="Ribosomal proteins S24e, L23 and L15e"/>
    <property type="match status" value="1"/>
</dbReference>
<dbReference type="HAMAP" id="MF_01369_B">
    <property type="entry name" value="Ribosomal_uL23_B"/>
    <property type="match status" value="1"/>
</dbReference>
<dbReference type="GO" id="GO:0003735">
    <property type="term" value="F:structural constituent of ribosome"/>
    <property type="evidence" value="ECO:0007669"/>
    <property type="project" value="InterPro"/>
</dbReference>
<dbReference type="Gene3D" id="3.30.70.330">
    <property type="match status" value="1"/>
</dbReference>
<dbReference type="GO" id="GO:0005840">
    <property type="term" value="C:ribosome"/>
    <property type="evidence" value="ECO:0007669"/>
    <property type="project" value="UniProtKB-KW"/>
</dbReference>
<comment type="similarity">
    <text evidence="1 4">Belongs to the universal ribosomal protein uL23 family.</text>
</comment>
<keyword evidence="2 4" id="KW-0689">Ribosomal protein</keyword>
<dbReference type="AlphaFoldDB" id="A0A2H0VJL8"/>
<sequence>MISLIRPVITEKSMRSSAIGIYTFEVSLHTTKPQIKTEIEATFKVKVVSSNIFRRHVPAKSTGSKRLKGNSSQTKYATLRLKKGQIIDLFDLKESRSQKAGGK</sequence>
<dbReference type="InterPro" id="IPR012677">
    <property type="entry name" value="Nucleotide-bd_a/b_plait_sf"/>
</dbReference>
<comment type="caution">
    <text evidence="5">The sequence shown here is derived from an EMBL/GenBank/DDBJ whole genome shotgun (WGS) entry which is preliminary data.</text>
</comment>
<comment type="function">
    <text evidence="4">One of the early assembly proteins it binds 23S rRNA. One of the proteins that surrounds the polypeptide exit tunnel on the outside of the ribosome. Forms the main docking site for trigger factor binding to the ribosome.</text>
</comment>
<dbReference type="EMBL" id="PFAF01000002">
    <property type="protein sequence ID" value="PIR99276.1"/>
    <property type="molecule type" value="Genomic_DNA"/>
</dbReference>
<dbReference type="GO" id="GO:0019843">
    <property type="term" value="F:rRNA binding"/>
    <property type="evidence" value="ECO:0007669"/>
    <property type="project" value="UniProtKB-UniRule"/>
</dbReference>
<organism evidence="5 6">
    <name type="scientific">Candidatus Collierbacteria bacterium CG10_big_fil_rev_8_21_14_0_10_44_9</name>
    <dbReference type="NCBI Taxonomy" id="1974535"/>
    <lineage>
        <taxon>Bacteria</taxon>
        <taxon>Candidatus Collieribacteriota</taxon>
    </lineage>
</organism>
<evidence type="ECO:0000256" key="2">
    <source>
        <dbReference type="ARBA" id="ARBA00022980"/>
    </source>
</evidence>
<comment type="subunit">
    <text evidence="4">Part of the 50S ribosomal subunit. Contacts protein L29, and trigger factor when it is bound to the ribosome.</text>
</comment>
<evidence type="ECO:0000313" key="6">
    <source>
        <dbReference type="Proteomes" id="UP000230796"/>
    </source>
</evidence>
<proteinExistence type="inferred from homology"/>
<keyword evidence="4" id="KW-0694">RNA-binding</keyword>
<dbReference type="GO" id="GO:0006412">
    <property type="term" value="P:translation"/>
    <property type="evidence" value="ECO:0007669"/>
    <property type="project" value="UniProtKB-UniRule"/>
</dbReference>
<evidence type="ECO:0000256" key="1">
    <source>
        <dbReference type="ARBA" id="ARBA00006700"/>
    </source>
</evidence>
<dbReference type="InterPro" id="IPR012678">
    <property type="entry name" value="Ribosomal_uL23/eL15/eS24_sf"/>
</dbReference>
<protein>
    <recommendedName>
        <fullName evidence="4">Large ribosomal subunit protein uL23</fullName>
    </recommendedName>
</protein>
<evidence type="ECO:0000313" key="5">
    <source>
        <dbReference type="EMBL" id="PIR99276.1"/>
    </source>
</evidence>
<dbReference type="Proteomes" id="UP000230796">
    <property type="component" value="Unassembled WGS sequence"/>
</dbReference>
<dbReference type="GO" id="GO:1990904">
    <property type="term" value="C:ribonucleoprotein complex"/>
    <property type="evidence" value="ECO:0007669"/>
    <property type="project" value="UniProtKB-KW"/>
</dbReference>